<name>A0ABT8M784_9EURY</name>
<keyword evidence="2" id="KW-1185">Reference proteome</keyword>
<comment type="caution">
    <text evidence="1">The sequence shown here is derived from an EMBL/GenBank/DDBJ whole genome shotgun (WGS) entry which is preliminary data.</text>
</comment>
<accession>A0ABT8M784</accession>
<gene>
    <name evidence="1" type="ORF">FGU65_02585</name>
</gene>
<evidence type="ECO:0000313" key="1">
    <source>
        <dbReference type="EMBL" id="MDN7023793.1"/>
    </source>
</evidence>
<reference evidence="1" key="1">
    <citation type="submission" date="2019-05" db="EMBL/GenBank/DDBJ databases">
        <title>Methanoculleus sp. FWC-SCC1, a methanogenic archaeon isolated from deep marine cold seep.</title>
        <authorList>
            <person name="Chen Y.-W."/>
            <person name="Chen S.-C."/>
            <person name="Teng N.-H."/>
            <person name="Lai M.-C."/>
        </authorList>
    </citation>
    <scope>NUCLEOTIDE SEQUENCE</scope>
    <source>
        <strain evidence="1">FWC-SCC1</strain>
    </source>
</reference>
<dbReference type="Proteomes" id="UP001168338">
    <property type="component" value="Unassembled WGS sequence"/>
</dbReference>
<evidence type="ECO:0000313" key="2">
    <source>
        <dbReference type="Proteomes" id="UP001168338"/>
    </source>
</evidence>
<dbReference type="EMBL" id="VCYH01000001">
    <property type="protein sequence ID" value="MDN7023793.1"/>
    <property type="molecule type" value="Genomic_DNA"/>
</dbReference>
<dbReference type="RefSeq" id="WP_301662846.1">
    <property type="nucleotide sequence ID" value="NZ_VCYH01000001.1"/>
</dbReference>
<sequence length="62" mass="6912">MPDIRLADAVDLGRRQSLYVNDRYLDTVYDSMFSSGYVALSADSVSSTDTTVAFDNLEIEKI</sequence>
<organism evidence="1 2">
    <name type="scientific">Methanoculleus frigidifontis</name>
    <dbReference type="NCBI Taxonomy" id="2584085"/>
    <lineage>
        <taxon>Archaea</taxon>
        <taxon>Methanobacteriati</taxon>
        <taxon>Methanobacteriota</taxon>
        <taxon>Stenosarchaea group</taxon>
        <taxon>Methanomicrobia</taxon>
        <taxon>Methanomicrobiales</taxon>
        <taxon>Methanomicrobiaceae</taxon>
        <taxon>Methanoculleus</taxon>
    </lineage>
</organism>
<protein>
    <submittedName>
        <fullName evidence="1">Uncharacterized protein</fullName>
    </submittedName>
</protein>
<proteinExistence type="predicted"/>